<feature type="transmembrane region" description="Helical" evidence="2">
    <location>
        <begin position="137"/>
        <end position="161"/>
    </location>
</feature>
<feature type="transmembrane region" description="Helical" evidence="2">
    <location>
        <begin position="435"/>
        <end position="458"/>
    </location>
</feature>
<dbReference type="RefSeq" id="WP_095508691.1">
    <property type="nucleotide sequence ID" value="NZ_MQWD01000001.1"/>
</dbReference>
<feature type="transmembrane region" description="Helical" evidence="2">
    <location>
        <begin position="95"/>
        <end position="125"/>
    </location>
</feature>
<dbReference type="Pfam" id="PF01433">
    <property type="entry name" value="Peptidase_M1"/>
    <property type="match status" value="1"/>
</dbReference>
<protein>
    <recommendedName>
        <fullName evidence="3">Peptidase M1 membrane alanine aminopeptidase domain-containing protein</fullName>
    </recommendedName>
</protein>
<gene>
    <name evidence="4" type="ORF">BSZ37_00660</name>
</gene>
<feature type="domain" description="Peptidase M1 membrane alanine aminopeptidase" evidence="3">
    <location>
        <begin position="884"/>
        <end position="1026"/>
    </location>
</feature>
<feature type="transmembrane region" description="Helical" evidence="2">
    <location>
        <begin position="316"/>
        <end position="334"/>
    </location>
</feature>
<dbReference type="Gene3D" id="1.10.390.10">
    <property type="entry name" value="Neutral Protease Domain 2"/>
    <property type="match status" value="1"/>
</dbReference>
<keyword evidence="5" id="KW-1185">Reference proteome</keyword>
<dbReference type="AlphaFoldDB" id="A0A271IV25"/>
<feature type="transmembrane region" description="Helical" evidence="2">
    <location>
        <begin position="168"/>
        <end position="188"/>
    </location>
</feature>
<evidence type="ECO:0000256" key="2">
    <source>
        <dbReference type="SAM" id="Phobius"/>
    </source>
</evidence>
<dbReference type="OrthoDB" id="100605at2"/>
<dbReference type="Proteomes" id="UP000216339">
    <property type="component" value="Unassembled WGS sequence"/>
</dbReference>
<keyword evidence="2" id="KW-1133">Transmembrane helix</keyword>
<feature type="compositionally biased region" description="Low complexity" evidence="1">
    <location>
        <begin position="757"/>
        <end position="768"/>
    </location>
</feature>
<sequence length="1173" mass="123944">MRALALFEWRLQTRRLLFALAALGFAGMCALLAATGHGPDGVLRNGPWNVAGMAGLLSLPAILVATVVVASAALRDAETGMAPLVHAAPLTRTDLLLGRFAGAMAVAAVVLALGFLVLAVLPFAVGAEEVGPFRPGAYLWAFGVLALPNLLVSGAALYGVAALTRSSLATYVTAIGLYLGYFGASFLMGSPMMAGSEPATGALLARAAVLDPFGVMAVYAQTRAWTPDMKSVEAVVLTGPLLVNRLLWLAVVAAGLGVVHARWRPEAITRQPRRRAQADVPAPTAAYAPVLPTGGAWTAFVASLRQGLRFLVTSRPLWVLAVVWAYVAWEVLGVTDGAEYGTRQWPTTGLLLGQLWGVLLDVGAVAVVNVGAELAWRDRSTGMDALLDATAAPDGARFAAHVATLVAGVAWLVGIAMIAAVGVQRVEGGAALEPLRHLAFAATTLGPLALLAVAVLALQSLVPNRYVGLLAGAALAVSMRRGGAVGLEHPMLRFADGPVLPASAFGPSAHAVTSFVGLMAFWAVVAVALALVAPALAPRGPLEPLRQRLAALPARLGVRGRRRALAAGVAVAVVGGWTAYQTTVAAGFETSRAQLVWRADYERAYARIDALPEPRPVALRAAIDLRPKAQAADVAGTLRVVNREAIPIDTVWVTVRRDLDLAALTLDGAAPAVSDERFGMHAFAGPLAPGDTAALAFRVRLRPRGLSADGGDRSVVADGTYLTSMRLIPEVGYLSSFEVEDARDRRRLGLPPKDTETTPTAPEAGPDPIGMTLDLTVSTAPGQTAVAPGDLRRTWSEDGRPHARFVTATPVTPVFGVASARYERHVAEHDGVTVEVYAHPAHGANVPRMLRAATASLDVLGAAWGRYPHRTLRIAEVPAGWPFAGFAFPGLIAFTEDRGFLTDPRDADRLDLVSRRVAHEVAHQWWGHTARPTGGPGDVFLVESMAKYGEQKVIRALYGDGQVARLVGYDRDRYAWGRTEAAGPEPPLADVTDQPHLYYGKGAVVMNGLYGLLGEDALDAALATLMRPERRVSPADWRAAVRAVASPEARPLVDDWARRVVLYDLGVERATATPRADGRFDVTVRLRIARTDGDRQLPVDEPLDLGVYAEDPAEGAEPTSVRTVRVQGERPVVRLVTDHRPAFVAVDPLVRRVDVDPEGHVVAVGAGRSGATP</sequence>
<evidence type="ECO:0000313" key="4">
    <source>
        <dbReference type="EMBL" id="PAP75063.1"/>
    </source>
</evidence>
<feature type="transmembrane region" description="Helical" evidence="2">
    <location>
        <begin position="564"/>
        <end position="580"/>
    </location>
</feature>
<feature type="transmembrane region" description="Helical" evidence="2">
    <location>
        <begin position="396"/>
        <end position="423"/>
    </location>
</feature>
<name>A0A271IV25_9BACT</name>
<dbReference type="InterPro" id="IPR014782">
    <property type="entry name" value="Peptidase_M1_dom"/>
</dbReference>
<proteinExistence type="predicted"/>
<feature type="transmembrane region" description="Helical" evidence="2">
    <location>
        <begin position="284"/>
        <end position="304"/>
    </location>
</feature>
<keyword evidence="2" id="KW-0472">Membrane</keyword>
<dbReference type="EMBL" id="MQWD01000001">
    <property type="protein sequence ID" value="PAP75063.1"/>
    <property type="molecule type" value="Genomic_DNA"/>
</dbReference>
<feature type="transmembrane region" description="Helical" evidence="2">
    <location>
        <begin position="355"/>
        <end position="376"/>
    </location>
</feature>
<comment type="caution">
    <text evidence="4">The sequence shown here is derived from an EMBL/GenBank/DDBJ whole genome shotgun (WGS) entry which is preliminary data.</text>
</comment>
<organism evidence="4 5">
    <name type="scientific">Rubrivirga marina</name>
    <dbReference type="NCBI Taxonomy" id="1196024"/>
    <lineage>
        <taxon>Bacteria</taxon>
        <taxon>Pseudomonadati</taxon>
        <taxon>Rhodothermota</taxon>
        <taxon>Rhodothermia</taxon>
        <taxon>Rhodothermales</taxon>
        <taxon>Rubricoccaceae</taxon>
        <taxon>Rubrivirga</taxon>
    </lineage>
</organism>
<feature type="region of interest" description="Disordered" evidence="1">
    <location>
        <begin position="745"/>
        <end position="768"/>
    </location>
</feature>
<reference evidence="4 5" key="1">
    <citation type="submission" date="2016-11" db="EMBL/GenBank/DDBJ databases">
        <title>Study of marine rhodopsin-containing bacteria.</title>
        <authorList>
            <person name="Yoshizawa S."/>
            <person name="Kumagai Y."/>
            <person name="Kogure K."/>
        </authorList>
    </citation>
    <scope>NUCLEOTIDE SEQUENCE [LARGE SCALE GENOMIC DNA]</scope>
    <source>
        <strain evidence="4 5">SAORIC-28</strain>
    </source>
</reference>
<dbReference type="InterPro" id="IPR027268">
    <property type="entry name" value="Peptidase_M4/M1_CTD_sf"/>
</dbReference>
<feature type="transmembrane region" description="Helical" evidence="2">
    <location>
        <begin position="246"/>
        <end position="263"/>
    </location>
</feature>
<keyword evidence="2" id="KW-0812">Transmembrane</keyword>
<evidence type="ECO:0000313" key="5">
    <source>
        <dbReference type="Proteomes" id="UP000216339"/>
    </source>
</evidence>
<dbReference type="SUPFAM" id="SSF55486">
    <property type="entry name" value="Metalloproteases ('zincins'), catalytic domain"/>
    <property type="match status" value="1"/>
</dbReference>
<dbReference type="GO" id="GO:0008237">
    <property type="term" value="F:metallopeptidase activity"/>
    <property type="evidence" value="ECO:0007669"/>
    <property type="project" value="InterPro"/>
</dbReference>
<dbReference type="GO" id="GO:0008270">
    <property type="term" value="F:zinc ion binding"/>
    <property type="evidence" value="ECO:0007669"/>
    <property type="project" value="InterPro"/>
</dbReference>
<accession>A0A271IV25</accession>
<evidence type="ECO:0000259" key="3">
    <source>
        <dbReference type="Pfam" id="PF01433"/>
    </source>
</evidence>
<feature type="transmembrane region" description="Helical" evidence="2">
    <location>
        <begin position="50"/>
        <end position="74"/>
    </location>
</feature>
<evidence type="ECO:0000256" key="1">
    <source>
        <dbReference type="SAM" id="MobiDB-lite"/>
    </source>
</evidence>
<feature type="transmembrane region" description="Helical" evidence="2">
    <location>
        <begin position="515"/>
        <end position="537"/>
    </location>
</feature>